<dbReference type="Proteomes" id="UP001049176">
    <property type="component" value="Chromosome 5"/>
</dbReference>
<protein>
    <recommendedName>
        <fullName evidence="1">Gamma-glutamylcyclotransferase AIG2-like domain-containing protein</fullName>
    </recommendedName>
</protein>
<evidence type="ECO:0000313" key="2">
    <source>
        <dbReference type="EMBL" id="KAG7092995.1"/>
    </source>
</evidence>
<name>A0A9P7S0S9_9AGAR</name>
<dbReference type="SUPFAM" id="SSF110857">
    <property type="entry name" value="Gamma-glutamyl cyclotransferase-like"/>
    <property type="match status" value="1"/>
</dbReference>
<dbReference type="EMBL" id="CM032185">
    <property type="protein sequence ID" value="KAG7092995.1"/>
    <property type="molecule type" value="Genomic_DNA"/>
</dbReference>
<dbReference type="OrthoDB" id="3262926at2759"/>
<comment type="caution">
    <text evidence="2">The sequence shown here is derived from an EMBL/GenBank/DDBJ whole genome shotgun (WGS) entry which is preliminary data.</text>
</comment>
<dbReference type="Pfam" id="PF06094">
    <property type="entry name" value="GGACT"/>
    <property type="match status" value="1"/>
</dbReference>
<organism evidence="2 3">
    <name type="scientific">Marasmius oreades</name>
    <name type="common">fairy-ring Marasmius</name>
    <dbReference type="NCBI Taxonomy" id="181124"/>
    <lineage>
        <taxon>Eukaryota</taxon>
        <taxon>Fungi</taxon>
        <taxon>Dikarya</taxon>
        <taxon>Basidiomycota</taxon>
        <taxon>Agaricomycotina</taxon>
        <taxon>Agaricomycetes</taxon>
        <taxon>Agaricomycetidae</taxon>
        <taxon>Agaricales</taxon>
        <taxon>Marasmiineae</taxon>
        <taxon>Marasmiaceae</taxon>
        <taxon>Marasmius</taxon>
    </lineage>
</organism>
<dbReference type="RefSeq" id="XP_043009465.1">
    <property type="nucleotide sequence ID" value="XM_043154175.1"/>
</dbReference>
<gene>
    <name evidence="2" type="ORF">E1B28_009294</name>
</gene>
<dbReference type="KEGG" id="more:E1B28_009294"/>
<dbReference type="Gene3D" id="3.10.490.10">
    <property type="entry name" value="Gamma-glutamyl cyclotransferase-like"/>
    <property type="match status" value="1"/>
</dbReference>
<proteinExistence type="predicted"/>
<feature type="domain" description="Gamma-glutamylcyclotransferase AIG2-like" evidence="1">
    <location>
        <begin position="8"/>
        <end position="79"/>
    </location>
</feature>
<dbReference type="InterPro" id="IPR009288">
    <property type="entry name" value="AIG2-like_dom"/>
</dbReference>
<keyword evidence="3" id="KW-1185">Reference proteome</keyword>
<evidence type="ECO:0000259" key="1">
    <source>
        <dbReference type="Pfam" id="PF06094"/>
    </source>
</evidence>
<reference evidence="2" key="1">
    <citation type="journal article" date="2021" name="Genome Biol. Evol.">
        <title>The assembled and annotated genome of the fairy-ring fungus Marasmius oreades.</title>
        <authorList>
            <person name="Hiltunen M."/>
            <person name="Ament-Velasquez S.L."/>
            <person name="Johannesson H."/>
        </authorList>
    </citation>
    <scope>NUCLEOTIDE SEQUENCE</scope>
    <source>
        <strain evidence="2">03SP1</strain>
    </source>
</reference>
<accession>A0A9P7S0S9</accession>
<evidence type="ECO:0000313" key="3">
    <source>
        <dbReference type="Proteomes" id="UP001049176"/>
    </source>
</evidence>
<dbReference type="InterPro" id="IPR036568">
    <property type="entry name" value="GGCT-like_sf"/>
</dbReference>
<dbReference type="GeneID" id="66078370"/>
<sequence length="92" mass="10726">MPASEATRIRMWGPYPALVKRAHEDVTTGKAWILHEESHLKKLVHYETKNYRFEAVDIWLDEDSSPISGYTFVWNGRDEDLHNGAFDMSRFG</sequence>
<dbReference type="AlphaFoldDB" id="A0A9P7S0S9"/>